<feature type="compositionally biased region" description="Low complexity" evidence="1">
    <location>
        <begin position="112"/>
        <end position="134"/>
    </location>
</feature>
<dbReference type="AlphaFoldDB" id="A0A4Q9L3T3"/>
<name>A0A4Q9L3T3_9MICR</name>
<evidence type="ECO:0000313" key="2">
    <source>
        <dbReference type="EMBL" id="TBU02157.1"/>
    </source>
</evidence>
<accession>A0A4Q9L3T3</accession>
<feature type="compositionally biased region" description="Low complexity" evidence="1">
    <location>
        <begin position="364"/>
        <end position="385"/>
    </location>
</feature>
<feature type="region of interest" description="Disordered" evidence="1">
    <location>
        <begin position="364"/>
        <end position="423"/>
    </location>
</feature>
<feature type="region of interest" description="Disordered" evidence="1">
    <location>
        <begin position="93"/>
        <end position="233"/>
    </location>
</feature>
<feature type="compositionally biased region" description="Basic residues" evidence="1">
    <location>
        <begin position="221"/>
        <end position="230"/>
    </location>
</feature>
<evidence type="ECO:0000256" key="1">
    <source>
        <dbReference type="SAM" id="MobiDB-lite"/>
    </source>
</evidence>
<proteinExistence type="predicted"/>
<gene>
    <name evidence="2" type="ORF">CWI37_0541p0020</name>
</gene>
<organism evidence="2 3">
    <name type="scientific">Hamiltosporidium tvaerminnensis</name>
    <dbReference type="NCBI Taxonomy" id="1176355"/>
    <lineage>
        <taxon>Eukaryota</taxon>
        <taxon>Fungi</taxon>
        <taxon>Fungi incertae sedis</taxon>
        <taxon>Microsporidia</taxon>
        <taxon>Dubosqiidae</taxon>
        <taxon>Hamiltosporidium</taxon>
    </lineage>
</organism>
<dbReference type="EMBL" id="PITJ01000541">
    <property type="protein sequence ID" value="TBU02157.1"/>
    <property type="molecule type" value="Genomic_DNA"/>
</dbReference>
<dbReference type="VEuPathDB" id="MicrosporidiaDB:CWI37_0541p0020"/>
<feature type="compositionally biased region" description="Basic and acidic residues" evidence="1">
    <location>
        <begin position="386"/>
        <end position="397"/>
    </location>
</feature>
<comment type="caution">
    <text evidence="2">The sequence shown here is derived from an EMBL/GenBank/DDBJ whole genome shotgun (WGS) entry which is preliminary data.</text>
</comment>
<dbReference type="Proteomes" id="UP000292362">
    <property type="component" value="Unassembled WGS sequence"/>
</dbReference>
<sequence>MIYLKNTENMFLTNIKNNLCLEKSTLDNIKWQNVVVHKRKLFFVTDSVYYTVAMSYKDIHVRIVEVKSFQEKRIGMYQTKKIVDLFGLNKKEESNANNGGGNGGGSGGNGSGSNNPGANPGSNSNPNPGANHNSIFNPTPSSNTNSIPGSVFNTNMGSNDSQRSITTQRTNNRLFSLNSNNMRPPAVPTITSYTQITKTKEKKPSQPKDNDENDEEDRNDRRLKQRKKKKLREDFHVDSDSSLEEYENGCVYKDAKIKEVDGKYFQLVVNEEFCVTRFEGKFIFAPCSENDGQYFSMARGNEILTQLKKQKENEMFLEVSKVGLLDNVDRNVERFNDFIKSKNLSDLVGKTDTLNLLKNQLLRNSNSLPNNLPNNTNSLKNNLPDTTDRSLSTDDLLRSANTLSDNTDSITRPNTPPDITDRNIYTEERSGDDTKNKMSLQNTQRLKQLLKTVNPDISDEVLNKILKINKNEPESQPEGEKENTFGFINNHNNEKINSYSEISNIKKDGNEITESIFNKESPINNKFTDRTGNSDDKTGKFDSYKINTGTDFVYPYNNSQPRNTTTPTYYNSLYKLPDKEITKEVKNKETVKFKLKDLSKRPSFYTTQKIEGKPMDTKPNNSAPLNLSKLITSPQKSLKNTEFSKNKTNIISNSYNKDKSKSNIVSDDFDSTFGNLKEDIAKTESMFGNLRSDTLEGSSDKEDFISKLQKTFKENSF</sequence>
<feature type="compositionally biased region" description="Polar residues" evidence="1">
    <location>
        <begin position="400"/>
        <end position="413"/>
    </location>
</feature>
<evidence type="ECO:0000313" key="3">
    <source>
        <dbReference type="Proteomes" id="UP000292362"/>
    </source>
</evidence>
<feature type="compositionally biased region" description="Gly residues" evidence="1">
    <location>
        <begin position="98"/>
        <end position="111"/>
    </location>
</feature>
<feature type="compositionally biased region" description="Polar residues" evidence="1">
    <location>
        <begin position="135"/>
        <end position="182"/>
    </location>
</feature>
<protein>
    <submittedName>
        <fullName evidence="2">Uncharacterized protein</fullName>
    </submittedName>
</protein>
<reference evidence="2 3" key="1">
    <citation type="submission" date="2017-12" db="EMBL/GenBank/DDBJ databases">
        <authorList>
            <person name="Pombert J.-F."/>
            <person name="Haag K.L."/>
            <person name="Ebert D."/>
        </authorList>
    </citation>
    <scope>NUCLEOTIDE SEQUENCE [LARGE SCALE GENOMIC DNA]</scope>
    <source>
        <strain evidence="2">FI-OER-3-3</strain>
    </source>
</reference>
<feature type="compositionally biased region" description="Basic and acidic residues" evidence="1">
    <location>
        <begin position="198"/>
        <end position="210"/>
    </location>
</feature>